<keyword evidence="1" id="KW-1133">Transmembrane helix</keyword>
<organism evidence="4 5">
    <name type="scientific">Proteus hauseri ATCC 700826</name>
    <dbReference type="NCBI Taxonomy" id="1354271"/>
    <lineage>
        <taxon>Bacteria</taxon>
        <taxon>Pseudomonadati</taxon>
        <taxon>Pseudomonadota</taxon>
        <taxon>Gammaproteobacteria</taxon>
        <taxon>Enterobacterales</taxon>
        <taxon>Morganellaceae</taxon>
        <taxon>Proteus</taxon>
    </lineage>
</organism>
<dbReference type="Pfam" id="PF24958">
    <property type="entry name" value="DUF7765"/>
    <property type="match status" value="1"/>
</dbReference>
<dbReference type="Proteomes" id="UP000078250">
    <property type="component" value="Unassembled WGS sequence"/>
</dbReference>
<dbReference type="NCBIfam" id="NF033820">
    <property type="entry name" value="STM0539_fam"/>
    <property type="match status" value="1"/>
</dbReference>
<evidence type="ECO:0000259" key="3">
    <source>
        <dbReference type="Pfam" id="PF24958"/>
    </source>
</evidence>
<evidence type="ECO:0000313" key="4">
    <source>
        <dbReference type="EMBL" id="OAT45771.1"/>
    </source>
</evidence>
<accession>A0AAJ3HR32</accession>
<evidence type="ECO:0000313" key="5">
    <source>
        <dbReference type="Proteomes" id="UP000078250"/>
    </source>
</evidence>
<reference evidence="4 5" key="1">
    <citation type="submission" date="2016-04" db="EMBL/GenBank/DDBJ databases">
        <title>ATOL: Assembling a taxonomically balanced genome-scale reconstruction of the evolutionary history of the Enterobacteriaceae.</title>
        <authorList>
            <person name="Plunkett G.III."/>
            <person name="Neeno-Eckwall E.C."/>
            <person name="Glasner J.D."/>
            <person name="Perna N.T."/>
        </authorList>
    </citation>
    <scope>NUCLEOTIDE SEQUENCE [LARGE SCALE GENOMIC DNA]</scope>
    <source>
        <strain evidence="4 5">ATCC 700826</strain>
    </source>
</reference>
<dbReference type="AlphaFoldDB" id="A0AAJ3HR32"/>
<keyword evidence="5" id="KW-1185">Reference proteome</keyword>
<gene>
    <name evidence="4" type="ORF">M997_2573</name>
</gene>
<dbReference type="RefSeq" id="WP_064720511.1">
    <property type="nucleotide sequence ID" value="NZ_LXEV01000030.1"/>
</dbReference>
<keyword evidence="2" id="KW-0732">Signal</keyword>
<name>A0AAJ3HR32_PROHU</name>
<dbReference type="InterPro" id="IPR049791">
    <property type="entry name" value="STM0539-like"/>
</dbReference>
<feature type="chain" id="PRO_5042503945" evidence="2">
    <location>
        <begin position="23"/>
        <end position="144"/>
    </location>
</feature>
<proteinExistence type="predicted"/>
<keyword evidence="1" id="KW-0472">Membrane</keyword>
<feature type="domain" description="DUF7765" evidence="3">
    <location>
        <begin position="42"/>
        <end position="142"/>
    </location>
</feature>
<comment type="caution">
    <text evidence="4">The sequence shown here is derived from an EMBL/GenBank/DDBJ whole genome shotgun (WGS) entry which is preliminary data.</text>
</comment>
<evidence type="ECO:0000256" key="1">
    <source>
        <dbReference type="SAM" id="Phobius"/>
    </source>
</evidence>
<dbReference type="InterPro" id="IPR056667">
    <property type="entry name" value="DUF7765"/>
</dbReference>
<feature type="signal peptide" evidence="2">
    <location>
        <begin position="1"/>
        <end position="22"/>
    </location>
</feature>
<keyword evidence="1" id="KW-0812">Transmembrane</keyword>
<protein>
    <submittedName>
        <fullName evidence="4">Inner membrane protein</fullName>
    </submittedName>
</protein>
<dbReference type="EMBL" id="LXEV01000030">
    <property type="protein sequence ID" value="OAT45771.1"/>
    <property type="molecule type" value="Genomic_DNA"/>
</dbReference>
<sequence length="144" mass="15212">MKNTLSSLLIGSIALISLPALAGNHSEGEIYSVMSVASSVGSSALVSGILLSPIALPVILVQISVEKSNKPDEKMIKAKTEKGEDVEIIVPADVLEKNPIKPDDKLTLEPVEKGAGAYLKKGDTIISHIVTQDDSSLSHQEKLN</sequence>
<feature type="transmembrane region" description="Helical" evidence="1">
    <location>
        <begin position="46"/>
        <end position="65"/>
    </location>
</feature>
<evidence type="ECO:0000256" key="2">
    <source>
        <dbReference type="SAM" id="SignalP"/>
    </source>
</evidence>